<organism evidence="1 2">
    <name type="scientific">Paenibacillus puldeungensis</name>
    <dbReference type="NCBI Taxonomy" id="696536"/>
    <lineage>
        <taxon>Bacteria</taxon>
        <taxon>Bacillati</taxon>
        <taxon>Bacillota</taxon>
        <taxon>Bacilli</taxon>
        <taxon>Bacillales</taxon>
        <taxon>Paenibacillaceae</taxon>
        <taxon>Paenibacillus</taxon>
    </lineage>
</organism>
<proteinExistence type="predicted"/>
<evidence type="ECO:0000313" key="2">
    <source>
        <dbReference type="Proteomes" id="UP001597262"/>
    </source>
</evidence>
<protein>
    <submittedName>
        <fullName evidence="1">DUF5696 domain-containing protein</fullName>
    </submittedName>
</protein>
<dbReference type="InterPro" id="IPR043751">
    <property type="entry name" value="DUF5696"/>
</dbReference>
<evidence type="ECO:0000313" key="1">
    <source>
        <dbReference type="EMBL" id="MFD1174909.1"/>
    </source>
</evidence>
<dbReference type="RefSeq" id="WP_379315744.1">
    <property type="nucleotide sequence ID" value="NZ_JBHTLM010000001.1"/>
</dbReference>
<dbReference type="EMBL" id="JBHTLM010000001">
    <property type="protein sequence ID" value="MFD1174909.1"/>
    <property type="molecule type" value="Genomic_DNA"/>
</dbReference>
<dbReference type="Proteomes" id="UP001597262">
    <property type="component" value="Unassembled WGS sequence"/>
</dbReference>
<keyword evidence="2" id="KW-1185">Reference proteome</keyword>
<comment type="caution">
    <text evidence="1">The sequence shown here is derived from an EMBL/GenBank/DDBJ whole genome shotgun (WGS) entry which is preliminary data.</text>
</comment>
<accession>A0ABW3RR79</accession>
<dbReference type="Pfam" id="PF18952">
    <property type="entry name" value="DUF5696"/>
    <property type="match status" value="1"/>
</dbReference>
<gene>
    <name evidence="1" type="ORF">ACFQ3W_01130</name>
</gene>
<reference evidence="2" key="1">
    <citation type="journal article" date="2019" name="Int. J. Syst. Evol. Microbiol.">
        <title>The Global Catalogue of Microorganisms (GCM) 10K type strain sequencing project: providing services to taxonomists for standard genome sequencing and annotation.</title>
        <authorList>
            <consortium name="The Broad Institute Genomics Platform"/>
            <consortium name="The Broad Institute Genome Sequencing Center for Infectious Disease"/>
            <person name="Wu L."/>
            <person name="Ma J."/>
        </authorList>
    </citation>
    <scope>NUCLEOTIDE SEQUENCE [LARGE SCALE GENOMIC DNA]</scope>
    <source>
        <strain evidence="2">CCUG 59189</strain>
    </source>
</reference>
<name>A0ABW3RR79_9BACL</name>
<sequence length="859" mass="94897">MKKRPRKGIILLLACAAVLVLAGGLVLFGRGAPAVDPSVYRKAAAAPEAGKKLAPLKDETAGVSGMKLVAQNEALALYYNEKTAEVALSENKSGEIWYSNPAARGDDKIASPFEKEVLSSQLGVSFRDEIGTLETYWSQPWSVASGNFSAESLENGIRVTYTLGDVSLGIDALPKYITKARLKEKVLSKLKGNLATYVEARYYPAKNNPDLLERLDEQVKKPLVLKKMLAAFEEAGYTAEDLAADNEQSGTQAGVGSGKPNFTVALEYRLDGDSLVVSVPLGQVKESEKHRIRSIDLLRFFGAAGVKDEGYMLVPDGTGALIRLNNGKVKEEQYVQRVYGDDPNDNSRSRGQVARKASMPVFGMKAGDTGWLAVIEEGDAMASITADISGKQNSYNYVFSSFSVRGEDELELYTGDKIQEIQLLNDQLYRGNLTVRYRFLTGEDASYSGMARAYREQLAESGKLRPLEPGADLPFYVDVLGSIDKQRSLLGVPYDAVVSMTSFQEAEQMARKLADDGVSNVRMRYLGWFGKGVHHKPPVKAKPDRVLGSGDELKKLAAQLAEQGGGLYPDVAFQHIYRDDGNFHPSSDASRFVTREVAKLYPYDRNMNRMDSYYGSYTLLSPAKLPYYVGRFARSYDSYGIHALSLRDLGGVLNSDYRVQRVVFREEAKAIVTKQLEALGRAYPDLMASEANAYSWPYAKHIVDAPTSSSRFSITDEEVPFYQMVIHGYLDYAGEALNLGDEQSLRQRLLTSVELGDAPHFLWSWKPSSELKFTRFDALYSSAYSDWYEEAVAYYNKVNKVLGPLRTRQMVEHIRHPNGVVEVGYEGGKSVLINYTNEAAVVNGVRVEALDFVMGGDGA</sequence>